<comment type="subcellular location">
    <subcellularLocation>
        <location evidence="3">Nucleus</location>
        <location evidence="3">PML body</location>
    </subcellularLocation>
</comment>
<dbReference type="Gene3D" id="3.60.10.10">
    <property type="entry name" value="Endonuclease/exonuclease/phosphatase"/>
    <property type="match status" value="1"/>
</dbReference>
<evidence type="ECO:0000256" key="3">
    <source>
        <dbReference type="ARBA" id="ARBA00004322"/>
    </source>
</evidence>
<dbReference type="SUPFAM" id="SSF56219">
    <property type="entry name" value="DNase I-like"/>
    <property type="match status" value="1"/>
</dbReference>
<dbReference type="InterPro" id="IPR051547">
    <property type="entry name" value="TDP2-like"/>
</dbReference>
<dbReference type="PANTHER" id="PTHR15822:SF4">
    <property type="entry name" value="TYROSYL-DNA PHOSPHODIESTERASE 2"/>
    <property type="match status" value="1"/>
</dbReference>
<dbReference type="Pfam" id="PF03372">
    <property type="entry name" value="Exo_endo_phos"/>
    <property type="match status" value="1"/>
</dbReference>
<dbReference type="GO" id="GO:0016605">
    <property type="term" value="C:PML body"/>
    <property type="evidence" value="ECO:0007669"/>
    <property type="project" value="UniProtKB-SubCell"/>
</dbReference>
<keyword evidence="10" id="KW-0539">Nucleus</keyword>
<keyword evidence="8" id="KW-0460">Magnesium</keyword>
<dbReference type="GO" id="GO:0004518">
    <property type="term" value="F:nuclease activity"/>
    <property type="evidence" value="ECO:0007669"/>
    <property type="project" value="UniProtKB-KW"/>
</dbReference>
<proteinExistence type="predicted"/>
<gene>
    <name evidence="12" type="ORF">TCMB3V08_LOCUS2488</name>
</gene>
<dbReference type="InterPro" id="IPR009060">
    <property type="entry name" value="UBA-like_sf"/>
</dbReference>
<evidence type="ECO:0000259" key="11">
    <source>
        <dbReference type="Pfam" id="PF03372"/>
    </source>
</evidence>
<dbReference type="GO" id="GO:0070260">
    <property type="term" value="F:5'-tyrosyl-DNA phosphodiesterase activity"/>
    <property type="evidence" value="ECO:0007669"/>
    <property type="project" value="TreeGrafter"/>
</dbReference>
<evidence type="ECO:0000256" key="4">
    <source>
        <dbReference type="ARBA" id="ARBA00022722"/>
    </source>
</evidence>
<keyword evidence="5" id="KW-0479">Metal-binding</keyword>
<dbReference type="GO" id="GO:0003697">
    <property type="term" value="F:single-stranded DNA binding"/>
    <property type="evidence" value="ECO:0007669"/>
    <property type="project" value="TreeGrafter"/>
</dbReference>
<comment type="cofactor">
    <cofactor evidence="2">
        <name>Mg(2+)</name>
        <dbReference type="ChEBI" id="CHEBI:18420"/>
    </cofactor>
</comment>
<dbReference type="Pfam" id="PF14555">
    <property type="entry name" value="UBA_4"/>
    <property type="match status" value="1"/>
</dbReference>
<dbReference type="PANTHER" id="PTHR15822">
    <property type="entry name" value="TRAF AND TNF RECEPTOR-ASSOCIATED PROTEIN"/>
    <property type="match status" value="1"/>
</dbReference>
<sequence>MNQSEEGHGIPDRETCQKLTEQFAEITGTDEACAQFYLQDRDWNLERSINAFFEVSQTGGVSILHDGDAAGIVINVDKKLVEVLSKAQPTTEPPPRFSFVTWNLDGLDDHNLKKRTKAVCKIVATECPDIVFFQEMIPETFSYVEEKLPEYMCIAGNVEGYFIATLLRRFTVYFDSHQIHEFPDSRMCRNMITVNAHIGPLKLQLLNTHLESTIDHAEERVKQLNECFKVTLEAPEDTTVIFAGDLNLRDKEGSMCFQTASVKPASAGIVLSKQFLLQYHQVGVEDLWKTCGSRKECQYTWDMLRNSNKEFPNRFKPRSRFDRIYLRHSHPQRVVPVHFGLLGIEKVSGTQTFPSDHWGLRVFFNIRKL</sequence>
<dbReference type="AlphaFoldDB" id="A0A7R9IZC4"/>
<evidence type="ECO:0000256" key="2">
    <source>
        <dbReference type="ARBA" id="ARBA00001946"/>
    </source>
</evidence>
<keyword evidence="7" id="KW-0378">Hydrolase</keyword>
<keyword evidence="4" id="KW-0540">Nuclease</keyword>
<dbReference type="InterPro" id="IPR005135">
    <property type="entry name" value="Endo/exonuclease/phosphatase"/>
</dbReference>
<keyword evidence="9" id="KW-0234">DNA repair</keyword>
<dbReference type="GO" id="GO:0006302">
    <property type="term" value="P:double-strand break repair"/>
    <property type="evidence" value="ECO:0007669"/>
    <property type="project" value="TreeGrafter"/>
</dbReference>
<dbReference type="Gene3D" id="1.10.8.10">
    <property type="entry name" value="DNA helicase RuvA subunit, C-terminal domain"/>
    <property type="match status" value="1"/>
</dbReference>
<evidence type="ECO:0000256" key="6">
    <source>
        <dbReference type="ARBA" id="ARBA00022763"/>
    </source>
</evidence>
<name>A0A7R9IZC4_TIMCA</name>
<protein>
    <submittedName>
        <fullName evidence="12">(California timema) hypothetical protein</fullName>
    </submittedName>
</protein>
<reference evidence="12" key="1">
    <citation type="submission" date="2020-11" db="EMBL/GenBank/DDBJ databases">
        <authorList>
            <person name="Tran Van P."/>
        </authorList>
    </citation>
    <scope>NUCLEOTIDE SEQUENCE</scope>
</reference>
<dbReference type="EMBL" id="OE179796">
    <property type="protein sequence ID" value="CAD7569763.1"/>
    <property type="molecule type" value="Genomic_DNA"/>
</dbReference>
<dbReference type="GO" id="GO:0046872">
    <property type="term" value="F:metal ion binding"/>
    <property type="evidence" value="ECO:0007669"/>
    <property type="project" value="UniProtKB-KW"/>
</dbReference>
<evidence type="ECO:0000256" key="9">
    <source>
        <dbReference type="ARBA" id="ARBA00023204"/>
    </source>
</evidence>
<dbReference type="SUPFAM" id="SSF46934">
    <property type="entry name" value="UBA-like"/>
    <property type="match status" value="1"/>
</dbReference>
<dbReference type="InterPro" id="IPR036691">
    <property type="entry name" value="Endo/exonu/phosph_ase_sf"/>
</dbReference>
<accession>A0A7R9IZC4</accession>
<evidence type="ECO:0000313" key="12">
    <source>
        <dbReference type="EMBL" id="CAD7569763.1"/>
    </source>
</evidence>
<comment type="cofactor">
    <cofactor evidence="1">
        <name>Mn(2+)</name>
        <dbReference type="ChEBI" id="CHEBI:29035"/>
    </cofactor>
</comment>
<evidence type="ECO:0000256" key="10">
    <source>
        <dbReference type="ARBA" id="ARBA00023242"/>
    </source>
</evidence>
<evidence type="ECO:0000256" key="1">
    <source>
        <dbReference type="ARBA" id="ARBA00001936"/>
    </source>
</evidence>
<evidence type="ECO:0000256" key="5">
    <source>
        <dbReference type="ARBA" id="ARBA00022723"/>
    </source>
</evidence>
<evidence type="ECO:0000256" key="7">
    <source>
        <dbReference type="ARBA" id="ARBA00022801"/>
    </source>
</evidence>
<dbReference type="CDD" id="cd09080">
    <property type="entry name" value="TDP2"/>
    <property type="match status" value="1"/>
</dbReference>
<organism evidence="12">
    <name type="scientific">Timema californicum</name>
    <name type="common">California timema</name>
    <name type="synonym">Walking stick</name>
    <dbReference type="NCBI Taxonomy" id="61474"/>
    <lineage>
        <taxon>Eukaryota</taxon>
        <taxon>Metazoa</taxon>
        <taxon>Ecdysozoa</taxon>
        <taxon>Arthropoda</taxon>
        <taxon>Hexapoda</taxon>
        <taxon>Insecta</taxon>
        <taxon>Pterygota</taxon>
        <taxon>Neoptera</taxon>
        <taxon>Polyneoptera</taxon>
        <taxon>Phasmatodea</taxon>
        <taxon>Timematodea</taxon>
        <taxon>Timematoidea</taxon>
        <taxon>Timematidae</taxon>
        <taxon>Timema</taxon>
    </lineage>
</organism>
<dbReference type="GO" id="GO:0005737">
    <property type="term" value="C:cytoplasm"/>
    <property type="evidence" value="ECO:0007669"/>
    <property type="project" value="TreeGrafter"/>
</dbReference>
<evidence type="ECO:0000256" key="8">
    <source>
        <dbReference type="ARBA" id="ARBA00022842"/>
    </source>
</evidence>
<keyword evidence="6" id="KW-0227">DNA damage</keyword>
<dbReference type="CDD" id="cd14672">
    <property type="entry name" value="UBA_ceTYDP2_like"/>
    <property type="match status" value="1"/>
</dbReference>
<feature type="domain" description="Endonuclease/exonuclease/phosphatase" evidence="11">
    <location>
        <begin position="100"/>
        <end position="357"/>
    </location>
</feature>